<dbReference type="Pfam" id="PF01839">
    <property type="entry name" value="FG-GAP"/>
    <property type="match status" value="1"/>
</dbReference>
<dbReference type="PANTHER" id="PTHR16026">
    <property type="entry name" value="CARTILAGE ACIDIC PROTEIN 1"/>
    <property type="match status" value="1"/>
</dbReference>
<dbReference type="EMBL" id="CP063196">
    <property type="protein sequence ID" value="UOE21109.1"/>
    <property type="molecule type" value="Genomic_DNA"/>
</dbReference>
<organism evidence="1 2">
    <name type="scientific">Thermobifida halotolerans</name>
    <dbReference type="NCBI Taxonomy" id="483545"/>
    <lineage>
        <taxon>Bacteria</taxon>
        <taxon>Bacillati</taxon>
        <taxon>Actinomycetota</taxon>
        <taxon>Actinomycetes</taxon>
        <taxon>Streptosporangiales</taxon>
        <taxon>Nocardiopsidaceae</taxon>
        <taxon>Thermobifida</taxon>
    </lineage>
</organism>
<dbReference type="SUPFAM" id="SSF69318">
    <property type="entry name" value="Integrin alpha N-terminal domain"/>
    <property type="match status" value="1"/>
</dbReference>
<dbReference type="RefSeq" id="WP_068690609.1">
    <property type="nucleotide sequence ID" value="NZ_CP063196.1"/>
</dbReference>
<proteinExistence type="predicted"/>
<evidence type="ECO:0000313" key="1">
    <source>
        <dbReference type="EMBL" id="UOE21109.1"/>
    </source>
</evidence>
<dbReference type="InterPro" id="IPR028994">
    <property type="entry name" value="Integrin_alpha_N"/>
</dbReference>
<dbReference type="InterPro" id="IPR027039">
    <property type="entry name" value="Crtac1"/>
</dbReference>
<name>A0A399G6B0_9ACTN</name>
<evidence type="ECO:0000313" key="2">
    <source>
        <dbReference type="Proteomes" id="UP000265719"/>
    </source>
</evidence>
<gene>
    <name evidence="1" type="ORF">NI17_008180</name>
</gene>
<accession>A0A399G6B0</accession>
<dbReference type="Pfam" id="PF07593">
    <property type="entry name" value="UnbV_ASPIC"/>
    <property type="match status" value="1"/>
</dbReference>
<sequence>MRLLFRAATVLVALAVTVTAGLLTIRPSLGEAERLELAESYGFDVIDLNSEPADARNERPVAPALEHFGAWISSVGAGASLTDLRGLGHPADVCLIDPRDDSVTLRSVPGSGADDYPVVELVPEGLPYDATMAPMGCVPADLDEDGDVDFLVYYWGRSPLLFTNTAGPGEVPNADHFTAHELVTPMQVWNTTATNVADLDGDGHLDVLVGNYFPDGARVLDPEADDETRMEMQQSMSLASNAGRNKILLTVPTGEPDTPPEVVDASNALPEKVETGWTLAIGMQDLTGDLLPEIYIGNDFGNDHLLVNHSTPGRVRLENVRGDRDVTEPKSKVVGHDSFKGMGVTFTYPDGAELPTIVVSNITSPYALHESNFAFVPTGDGADLLEGEVPYRDESEALGLARSGWSWDVKAGDFNNDGVDELVQATGFIKGENNRWPELQEIAMGNDQLLKYPWAWTNFRVGDDLSGHESNPFWVRAPDGRYTDLAGPLGIGDPDVTRSFALGDVNGDGLLDAVVANQWEDSKVLVNTAPDAPPGISLNLLAPGTVDGAYRAAIGAKVTVRGDELAQTRQLFPANGHVGVSAESLHLAAPENGTLPVTVEWRDGGGRTHTADLDLPSGTSTVELNDDGTAVLR</sequence>
<dbReference type="AlphaFoldDB" id="A0A399G6B0"/>
<dbReference type="Proteomes" id="UP000265719">
    <property type="component" value="Chromosome"/>
</dbReference>
<dbReference type="InterPro" id="IPR013517">
    <property type="entry name" value="FG-GAP"/>
</dbReference>
<dbReference type="PANTHER" id="PTHR16026:SF0">
    <property type="entry name" value="CARTILAGE ACIDIC PROTEIN 1"/>
    <property type="match status" value="1"/>
</dbReference>
<dbReference type="OrthoDB" id="9816120at2"/>
<reference evidence="1" key="1">
    <citation type="submission" date="2020-10" db="EMBL/GenBank/DDBJ databases">
        <title>De novo genome project of the cellulose decomposer Thermobifida halotolerans type strain.</title>
        <authorList>
            <person name="Nagy I."/>
            <person name="Horvath B."/>
            <person name="Kukolya J."/>
            <person name="Nagy I."/>
            <person name="Orsini M."/>
        </authorList>
    </citation>
    <scope>NUCLEOTIDE SEQUENCE</scope>
    <source>
        <strain evidence="1">DSM 44931</strain>
    </source>
</reference>
<dbReference type="KEGG" id="thao:NI17_008180"/>
<dbReference type="InterPro" id="IPR011519">
    <property type="entry name" value="UnbV_ASPIC"/>
</dbReference>
<keyword evidence="2" id="KW-1185">Reference proteome</keyword>
<protein>
    <submittedName>
        <fullName evidence="1">CRTAC1 family protein</fullName>
    </submittedName>
</protein>
<dbReference type="Gene3D" id="2.130.10.130">
    <property type="entry name" value="Integrin alpha, N-terminal"/>
    <property type="match status" value="2"/>
</dbReference>